<dbReference type="SUPFAM" id="SSF53067">
    <property type="entry name" value="Actin-like ATPase domain"/>
    <property type="match status" value="1"/>
</dbReference>
<accession>A0A4Q9WD82</accession>
<comment type="caution">
    <text evidence="2">The sequence shown here is derived from an EMBL/GenBank/DDBJ whole genome shotgun (WGS) entry which is preliminary data.</text>
</comment>
<dbReference type="EMBL" id="SCHB01000003">
    <property type="protein sequence ID" value="TBW72662.1"/>
    <property type="molecule type" value="Genomic_DNA"/>
</dbReference>
<evidence type="ECO:0000256" key="1">
    <source>
        <dbReference type="ARBA" id="ARBA00006479"/>
    </source>
</evidence>
<evidence type="ECO:0000313" key="2">
    <source>
        <dbReference type="EMBL" id="TBW72662.1"/>
    </source>
</evidence>
<dbReference type="PANTHER" id="PTHR18964:SF165">
    <property type="entry name" value="BETA-GLUCOSIDE KINASE"/>
    <property type="match status" value="1"/>
</dbReference>
<dbReference type="AlphaFoldDB" id="A0A4Q9WD82"/>
<proteinExistence type="inferred from homology"/>
<dbReference type="GeneID" id="58090995"/>
<organism evidence="2 3">
    <name type="scientific">Staphylococcus lugdunensis</name>
    <dbReference type="NCBI Taxonomy" id="28035"/>
    <lineage>
        <taxon>Bacteria</taxon>
        <taxon>Bacillati</taxon>
        <taxon>Bacillota</taxon>
        <taxon>Bacilli</taxon>
        <taxon>Bacillales</taxon>
        <taxon>Staphylococcaceae</taxon>
        <taxon>Staphylococcus</taxon>
    </lineage>
</organism>
<comment type="similarity">
    <text evidence="1">Belongs to the ROK (NagC/XylR) family.</text>
</comment>
<protein>
    <submittedName>
        <fullName evidence="2">ROK family protein</fullName>
    </submittedName>
</protein>
<name>A0A4Q9WD82_STALU</name>
<dbReference type="PANTHER" id="PTHR18964">
    <property type="entry name" value="ROK (REPRESSOR, ORF, KINASE) FAMILY"/>
    <property type="match status" value="1"/>
</dbReference>
<dbReference type="InterPro" id="IPR043129">
    <property type="entry name" value="ATPase_NBD"/>
</dbReference>
<evidence type="ECO:0000313" key="3">
    <source>
        <dbReference type="Proteomes" id="UP000293637"/>
    </source>
</evidence>
<gene>
    <name evidence="2" type="ORF">EQ812_06735</name>
</gene>
<dbReference type="Pfam" id="PF00480">
    <property type="entry name" value="ROK"/>
    <property type="match status" value="1"/>
</dbReference>
<dbReference type="InterPro" id="IPR000600">
    <property type="entry name" value="ROK"/>
</dbReference>
<sequence length="287" mass="31466">MYKIAVDIGGTNIKIAVFNTDLDMLAHESIKTPDNKKTLIIDTVHDLIAKYIQHYQLKRPHIGISTAGVVDTERKAIIYAGPTIANYNGTDFQQHLGDLSNHITVHNDVDAALLGELVLHKYPESHIFCLTLGTGIGGAFYTQQHGLYTGARYHANEIGYLLYRSSDGLTYEQRASTSALKALIKAYGLDANISVPALFDLAEADDKQSVQLLNDWGNAVAEGIAQIQIIYDPDLILIGGGISSQGDRLIQYIEPHIQHYLPHGYGGARLQTTRTKNHAALYGALVE</sequence>
<dbReference type="Proteomes" id="UP000293637">
    <property type="component" value="Unassembled WGS sequence"/>
</dbReference>
<reference evidence="2 3" key="1">
    <citation type="journal article" date="2019" name="Sci. Transl. Med.">
        <title>Quorum sensing between bacterial species on the skin protects against epidermal injury in atopic dermatitis.</title>
        <authorList>
            <person name="Williams M.R."/>
        </authorList>
    </citation>
    <scope>NUCLEOTIDE SEQUENCE [LARGE SCALE GENOMIC DNA]</scope>
    <source>
        <strain evidence="2 3">E7</strain>
    </source>
</reference>
<dbReference type="RefSeq" id="WP_002492389.1">
    <property type="nucleotide sequence ID" value="NZ_AP021848.1"/>
</dbReference>
<dbReference type="Gene3D" id="3.30.420.40">
    <property type="match status" value="2"/>
</dbReference>